<accession>A0A4P7LGS8</accession>
<geneLocation type="plasmid" evidence="2">
    <name>unnamed1</name>
</geneLocation>
<dbReference type="Gene3D" id="3.40.50.720">
    <property type="entry name" value="NAD(P)-binding Rossmann-like Domain"/>
    <property type="match status" value="1"/>
</dbReference>
<dbReference type="KEGG" id="cox:E0W60_29925"/>
<dbReference type="PANTHER" id="PTHR11695">
    <property type="entry name" value="ALCOHOL DEHYDROGENASE RELATED"/>
    <property type="match status" value="1"/>
</dbReference>
<dbReference type="InterPro" id="IPR050700">
    <property type="entry name" value="YIM1/Zinc_Alcohol_DH_Fams"/>
</dbReference>
<dbReference type="InterPro" id="IPR036291">
    <property type="entry name" value="NAD(P)-bd_dom_sf"/>
</dbReference>
<dbReference type="Proteomes" id="UP000295294">
    <property type="component" value="Plasmid unnamed1"/>
</dbReference>
<reference evidence="2 3" key="1">
    <citation type="submission" date="2019-03" db="EMBL/GenBank/DDBJ databases">
        <title>Efficiently degradation of phenoxyalkanoic acid herbicides by Cupriavidus oxalaticus strain X32.</title>
        <authorList>
            <person name="Sheng X."/>
        </authorList>
    </citation>
    <scope>NUCLEOTIDE SEQUENCE [LARGE SCALE GENOMIC DNA]</scope>
    <source>
        <strain evidence="2 3">X32</strain>
        <plasmid evidence="2 3">unnamed1</plasmid>
    </source>
</reference>
<evidence type="ECO:0000313" key="2">
    <source>
        <dbReference type="EMBL" id="QBY55306.1"/>
    </source>
</evidence>
<name>A0A4P7LGS8_9BURK</name>
<feature type="domain" description="Enoyl reductase (ER)" evidence="1">
    <location>
        <begin position="17"/>
        <end position="341"/>
    </location>
</feature>
<organism evidence="2 3">
    <name type="scientific">Cupriavidus oxalaticus</name>
    <dbReference type="NCBI Taxonomy" id="96344"/>
    <lineage>
        <taxon>Bacteria</taxon>
        <taxon>Pseudomonadati</taxon>
        <taxon>Pseudomonadota</taxon>
        <taxon>Betaproteobacteria</taxon>
        <taxon>Burkholderiales</taxon>
        <taxon>Burkholderiaceae</taxon>
        <taxon>Cupriavidus</taxon>
    </lineage>
</organism>
<dbReference type="GO" id="GO:0016491">
    <property type="term" value="F:oxidoreductase activity"/>
    <property type="evidence" value="ECO:0007669"/>
    <property type="project" value="InterPro"/>
</dbReference>
<proteinExistence type="predicted"/>
<dbReference type="PANTHER" id="PTHR11695:SF294">
    <property type="entry name" value="RETICULON-4-INTERACTING PROTEIN 1, MITOCHONDRIAL"/>
    <property type="match status" value="1"/>
</dbReference>
<protein>
    <submittedName>
        <fullName evidence="2">Zinc-binding alcohol dehydrogenase</fullName>
    </submittedName>
</protein>
<dbReference type="Pfam" id="PF08240">
    <property type="entry name" value="ADH_N"/>
    <property type="match status" value="1"/>
</dbReference>
<dbReference type="InterPro" id="IPR020843">
    <property type="entry name" value="ER"/>
</dbReference>
<dbReference type="OrthoDB" id="9787435at2"/>
<dbReference type="AlphaFoldDB" id="A0A4P7LGS8"/>
<keyword evidence="2" id="KW-0614">Plasmid</keyword>
<evidence type="ECO:0000313" key="3">
    <source>
        <dbReference type="Proteomes" id="UP000295294"/>
    </source>
</evidence>
<dbReference type="EMBL" id="CP038636">
    <property type="protein sequence ID" value="QBY55306.1"/>
    <property type="molecule type" value="Genomic_DNA"/>
</dbReference>
<dbReference type="InterPro" id="IPR013154">
    <property type="entry name" value="ADH-like_N"/>
</dbReference>
<sequence length="346" mass="36445">MNIPYGEPTAAVAAIDGFGEDFALEVRPMPYRKPRKGEIVVKVEAAAVNPIDVRRRSGYGRRIFSLLGATRLPLVLGNDFAGTVCAVGAGVTGLREGDAVFGAKPPSSEGTHATHVIVRPDHVAHSPSSIPADALATLPYNFQTVARAFADAGISRDTVNGRAVLVYGATGGLGQIAVRLLRLLGANVTAVGSKNGLQACLDAGATEVVDRHAQSLASLPRHFAATLNFANWDDEAELLHLLSSDAVGHATTVHPLLGNFDRLGLVAGGVASLAGKRAKHALVPHGARYGWTTFRSNKAVLKSLATCATSLRPICVKTFPLSHVEQAYQHVTRREPGRAVLLPQQS</sequence>
<evidence type="ECO:0000259" key="1">
    <source>
        <dbReference type="SMART" id="SM00829"/>
    </source>
</evidence>
<dbReference type="SUPFAM" id="SSF50129">
    <property type="entry name" value="GroES-like"/>
    <property type="match status" value="1"/>
</dbReference>
<dbReference type="RefSeq" id="WP_135706571.1">
    <property type="nucleotide sequence ID" value="NZ_CP038636.1"/>
</dbReference>
<dbReference type="SMART" id="SM00829">
    <property type="entry name" value="PKS_ER"/>
    <property type="match status" value="1"/>
</dbReference>
<dbReference type="SUPFAM" id="SSF51735">
    <property type="entry name" value="NAD(P)-binding Rossmann-fold domains"/>
    <property type="match status" value="1"/>
</dbReference>
<dbReference type="InterPro" id="IPR011032">
    <property type="entry name" value="GroES-like_sf"/>
</dbReference>
<dbReference type="Gene3D" id="3.90.180.10">
    <property type="entry name" value="Medium-chain alcohol dehydrogenases, catalytic domain"/>
    <property type="match status" value="1"/>
</dbReference>
<gene>
    <name evidence="2" type="ORF">E0W60_29925</name>
</gene>